<evidence type="ECO:0000256" key="10">
    <source>
        <dbReference type="SAM" id="Phobius"/>
    </source>
</evidence>
<feature type="region of interest" description="Disordered" evidence="9">
    <location>
        <begin position="419"/>
        <end position="438"/>
    </location>
</feature>
<gene>
    <name evidence="13" type="primary">LOC121143704</name>
</gene>
<reference evidence="13" key="1">
    <citation type="submission" date="2025-08" db="UniProtKB">
        <authorList>
            <consortium name="RefSeq"/>
        </authorList>
    </citation>
    <scope>IDENTIFICATION</scope>
    <source>
        <tissue evidence="13">Liver</tissue>
    </source>
</reference>
<organism evidence="12 13">
    <name type="scientific">Mesocricetus auratus</name>
    <name type="common">Golden hamster</name>
    <dbReference type="NCBI Taxonomy" id="10036"/>
    <lineage>
        <taxon>Eukaryota</taxon>
        <taxon>Metazoa</taxon>
        <taxon>Chordata</taxon>
        <taxon>Craniata</taxon>
        <taxon>Vertebrata</taxon>
        <taxon>Euteleostomi</taxon>
        <taxon>Mammalia</taxon>
        <taxon>Eutheria</taxon>
        <taxon>Euarchontoglires</taxon>
        <taxon>Glires</taxon>
        <taxon>Rodentia</taxon>
        <taxon>Myomorpha</taxon>
        <taxon>Muroidea</taxon>
        <taxon>Cricetidae</taxon>
        <taxon>Cricetinae</taxon>
        <taxon>Mesocricetus</taxon>
    </lineage>
</organism>
<dbReference type="Pfam" id="PF14650">
    <property type="entry name" value="FAM75"/>
    <property type="match status" value="1"/>
</dbReference>
<accession>A0ABM2YB75</accession>
<keyword evidence="3" id="KW-0221">Differentiation</keyword>
<feature type="region of interest" description="Disordered" evidence="9">
    <location>
        <begin position="756"/>
        <end position="813"/>
    </location>
</feature>
<evidence type="ECO:0000256" key="6">
    <source>
        <dbReference type="ARBA" id="ARBA00023136"/>
    </source>
</evidence>
<evidence type="ECO:0000256" key="3">
    <source>
        <dbReference type="ARBA" id="ARBA00022782"/>
    </source>
</evidence>
<feature type="region of interest" description="Disordered" evidence="9">
    <location>
        <begin position="563"/>
        <end position="628"/>
    </location>
</feature>
<keyword evidence="2 10" id="KW-0812">Transmembrane</keyword>
<evidence type="ECO:0000256" key="8">
    <source>
        <dbReference type="ARBA" id="ARBA00037695"/>
    </source>
</evidence>
<feature type="compositionally biased region" description="Polar residues" evidence="9">
    <location>
        <begin position="575"/>
        <end position="591"/>
    </location>
</feature>
<comment type="similarity">
    <text evidence="7">Belongs to the SPATA31 family.</text>
</comment>
<feature type="region of interest" description="Disordered" evidence="9">
    <location>
        <begin position="176"/>
        <end position="273"/>
    </location>
</feature>
<dbReference type="Proteomes" id="UP000886700">
    <property type="component" value="Unplaced"/>
</dbReference>
<feature type="compositionally biased region" description="Low complexity" evidence="9">
    <location>
        <begin position="756"/>
        <end position="774"/>
    </location>
</feature>
<feature type="region of interest" description="Disordered" evidence="9">
    <location>
        <begin position="909"/>
        <end position="939"/>
    </location>
</feature>
<keyword evidence="5 10" id="KW-1133">Transmembrane helix</keyword>
<keyword evidence="4" id="KW-0744">Spermatogenesis</keyword>
<keyword evidence="12" id="KW-1185">Reference proteome</keyword>
<evidence type="ECO:0000256" key="7">
    <source>
        <dbReference type="ARBA" id="ARBA00035009"/>
    </source>
</evidence>
<sequence length="1019" mass="112341">MENFLSLLERVDTSWLTLSLPTWATDMIFAFVCGLGLFYLLLPLLPLNSPPPPPGENITAQKVVKRECSKVRKKTRTLRAYRGGRKKPKVDKVLVSLLRSTVGRLADTISFCQLLRQDASGEGFEPEAAHKDHLPPRQQAEESVATNLFLVSSSAPLKEHLLPDSKTLLPVWPNVSASSESQSSVAASQPPETLTPRRRPQSPVAASQPPETLTPRRRPQSPVAASQPPETLTPRRRPQSLVAASQPPETLTPRRCHSPPWTPSQTSHPPDPVAYPPAMPDPSAVALQCDRKALGTSQITPLPARADESSQHLQCVSSKHPEVIQLQRDPWEDLANCLGRAERELHRSPEGSLGNGLQAVSETEVETCHTRHPRCDSQSVLPVGPGKKELEGTLRNSSNSQWRHTKDSKVPVGICRGIPMKHASVPPENSKETRTTWGKSPLNDATMCKKTCNEISFLDAGTQKVLEKHLTRRLVRHRWSLPLKGLKTVHVFNVNRATALPFPQPSGVSSSPWDSANNCKMASLMEEPFQTAPEEKGMKNTATVESLSTQIPPSALQLQFLRETPPSDNPGPSEVATTVQGDDRTSMSTPESLVGRDWHSDTTLGSWTRNPEPNPGLVKGPYESQESEGEGMFLGEMYKGVSPAQEISVASQSPRSRYTRDLEEAEEEEACDWALYTEAGEMAKSPIKDESLETNESPSRSRTISQDPEDSGLSTPHCLTPDVALQDCSTETVFQDWAPEVLLAADLLASRSSQSSFKTLSSTSKSTSQDSRTFSSRERSFSKTSSPQEPWTSHIFGPNNQNEEYRSPSQDVQFSRMRPVQAYGSNNHGKKFGDRIKGFILSILAPKGKGQNSLQKAKALSDTTQSRGSIVSRVFMPRHVAEAQDLMTSMRWILEEKLGIHHRFAASKKVLHKDSPRSPTGRQVCHHRIPPTESKTAQGNAGWVHQANPKVHSQPSTGKWIPYAKNQAPVLREPVSHVSHYQYRAQAPLAPGTLVHCPRHCRCNSALPTGKENAFLNIK</sequence>
<proteinExistence type="inferred from homology"/>
<evidence type="ECO:0000313" key="12">
    <source>
        <dbReference type="Proteomes" id="UP000886700"/>
    </source>
</evidence>
<dbReference type="RefSeq" id="XP_040612061.1">
    <property type="nucleotide sequence ID" value="XM_040756127.1"/>
</dbReference>
<dbReference type="PANTHER" id="PTHR21859">
    <property type="entry name" value="ACROSOME-SPECIFIC PROTEIN"/>
    <property type="match status" value="1"/>
</dbReference>
<feature type="transmembrane region" description="Helical" evidence="10">
    <location>
        <begin position="20"/>
        <end position="42"/>
    </location>
</feature>
<evidence type="ECO:0000313" key="13">
    <source>
        <dbReference type="RefSeq" id="XP_040612061.1"/>
    </source>
</evidence>
<keyword evidence="6 10" id="KW-0472">Membrane</keyword>
<feature type="compositionally biased region" description="Polar residues" evidence="9">
    <location>
        <begin position="798"/>
        <end position="813"/>
    </location>
</feature>
<feature type="region of interest" description="Disordered" evidence="9">
    <location>
        <begin position="645"/>
        <end position="664"/>
    </location>
</feature>
<protein>
    <submittedName>
        <fullName evidence="13">Spermatogenesis-associated protein 31E1-like</fullName>
    </submittedName>
</protein>
<evidence type="ECO:0000256" key="4">
    <source>
        <dbReference type="ARBA" id="ARBA00022871"/>
    </source>
</evidence>
<name>A0ABM2YB75_MESAU</name>
<evidence type="ECO:0000256" key="5">
    <source>
        <dbReference type="ARBA" id="ARBA00022989"/>
    </source>
</evidence>
<comment type="function">
    <text evidence="8">May play a role in spermatogenesis.</text>
</comment>
<evidence type="ECO:0000256" key="9">
    <source>
        <dbReference type="SAM" id="MobiDB-lite"/>
    </source>
</evidence>
<feature type="region of interest" description="Disordered" evidence="9">
    <location>
        <begin position="682"/>
        <end position="718"/>
    </location>
</feature>
<evidence type="ECO:0000256" key="1">
    <source>
        <dbReference type="ARBA" id="ARBA00004167"/>
    </source>
</evidence>
<dbReference type="GeneID" id="121143704"/>
<comment type="subcellular location">
    <subcellularLocation>
        <location evidence="1">Membrane</location>
        <topology evidence="1">Single-pass membrane protein</topology>
    </subcellularLocation>
</comment>
<feature type="compositionally biased region" description="Low complexity" evidence="9">
    <location>
        <begin position="176"/>
        <end position="192"/>
    </location>
</feature>
<dbReference type="PANTHER" id="PTHR21859:SF55">
    <property type="entry name" value="SPERMATOGENESIS-ASSOCIATED PROTEIN 31A1-RELATED"/>
    <property type="match status" value="1"/>
</dbReference>
<feature type="compositionally biased region" description="Polar residues" evidence="9">
    <location>
        <begin position="601"/>
        <end position="611"/>
    </location>
</feature>
<dbReference type="InterPro" id="IPR039509">
    <property type="entry name" value="SPATA31"/>
</dbReference>
<feature type="domain" description="SPATA31" evidence="11">
    <location>
        <begin position="306"/>
        <end position="416"/>
    </location>
</feature>
<feature type="compositionally biased region" description="Polar residues" evidence="9">
    <location>
        <begin position="694"/>
        <end position="706"/>
    </location>
</feature>
<evidence type="ECO:0000256" key="2">
    <source>
        <dbReference type="ARBA" id="ARBA00022692"/>
    </source>
</evidence>
<evidence type="ECO:0000259" key="11">
    <source>
        <dbReference type="Pfam" id="PF14650"/>
    </source>
</evidence>